<proteinExistence type="predicted"/>
<accession>A0A6C0HQM9</accession>
<sequence length="62" mass="6994">MSLVQEDIMTRLLVTLTNYVELLISMIREKDQVISKKNAVIDSLTEVVSLQNGIIAALKDEF</sequence>
<evidence type="ECO:0000313" key="1">
    <source>
        <dbReference type="EMBL" id="QHT82734.1"/>
    </source>
</evidence>
<dbReference type="EMBL" id="MN740003">
    <property type="protein sequence ID" value="QHT82734.1"/>
    <property type="molecule type" value="Genomic_DNA"/>
</dbReference>
<protein>
    <submittedName>
        <fullName evidence="1">Uncharacterized protein</fullName>
    </submittedName>
</protein>
<organism evidence="1">
    <name type="scientific">viral metagenome</name>
    <dbReference type="NCBI Taxonomy" id="1070528"/>
    <lineage>
        <taxon>unclassified sequences</taxon>
        <taxon>metagenomes</taxon>
        <taxon>organismal metagenomes</taxon>
    </lineage>
</organism>
<name>A0A6C0HQM9_9ZZZZ</name>
<dbReference type="AlphaFoldDB" id="A0A6C0HQM9"/>
<reference evidence="1" key="1">
    <citation type="journal article" date="2020" name="Nature">
        <title>Giant virus diversity and host interactions through global metagenomics.</title>
        <authorList>
            <person name="Schulz F."/>
            <person name="Roux S."/>
            <person name="Paez-Espino D."/>
            <person name="Jungbluth S."/>
            <person name="Walsh D.A."/>
            <person name="Denef V.J."/>
            <person name="McMahon K.D."/>
            <person name="Konstantinidis K.T."/>
            <person name="Eloe-Fadrosh E.A."/>
            <person name="Kyrpides N.C."/>
            <person name="Woyke T."/>
        </authorList>
    </citation>
    <scope>NUCLEOTIDE SEQUENCE</scope>
    <source>
        <strain evidence="1">GVMAG-M-3300023184-165</strain>
    </source>
</reference>